<gene>
    <name evidence="2" type="ORF">HH800_00810</name>
</gene>
<feature type="region of interest" description="Disordered" evidence="1">
    <location>
        <begin position="108"/>
        <end position="131"/>
    </location>
</feature>
<evidence type="ECO:0008006" key="4">
    <source>
        <dbReference type="Google" id="ProtNLM"/>
    </source>
</evidence>
<dbReference type="AlphaFoldDB" id="A0A6M4G0V0"/>
<dbReference type="RefSeq" id="WP_169859890.1">
    <property type="nucleotide sequence ID" value="NZ_CP053021.1"/>
</dbReference>
<evidence type="ECO:0000256" key="1">
    <source>
        <dbReference type="SAM" id="MobiDB-lite"/>
    </source>
</evidence>
<accession>A0A6M4G0V0</accession>
<evidence type="ECO:0000313" key="3">
    <source>
        <dbReference type="Proteomes" id="UP000502611"/>
    </source>
</evidence>
<evidence type="ECO:0000313" key="2">
    <source>
        <dbReference type="EMBL" id="QJR00861.1"/>
    </source>
</evidence>
<sequence length="145" mass="16142">MRIAADLDRPAVTPSIGLAIVGADFRTECAPRRQAEIDRCIAGERVTLRPLKRLVEGVPAVSVYSQRGRQIGYVSPSHADWARNLLPSIRAIFHKADSFGAVIRVATDGTTPTLPQPTRRGEMMRRPHEVPPEPVDEFCEISFRR</sequence>
<dbReference type="Proteomes" id="UP000502611">
    <property type="component" value="Chromosome"/>
</dbReference>
<proteinExistence type="predicted"/>
<name>A0A6M4G0V0_SPHYA</name>
<reference evidence="2 3" key="1">
    <citation type="submission" date="2020-04" db="EMBL/GenBank/DDBJ databases">
        <title>The Whole Genome Analysis of High salt-tolerant Sphingobium yanoikuyae YC-XJ2 with Aryl organophosphorus flame retardants (aryl-OPFRs)-degrading capacity and characteristics of Related phosphotriesterase.</title>
        <authorList>
            <person name="Li X."/>
        </authorList>
    </citation>
    <scope>NUCLEOTIDE SEQUENCE [LARGE SCALE GENOMIC DNA]</scope>
    <source>
        <strain evidence="2 3">YC-XJ2</strain>
    </source>
</reference>
<organism evidence="2 3">
    <name type="scientific">Sphingobium yanoikuyae</name>
    <name type="common">Sphingomonas yanoikuyae</name>
    <dbReference type="NCBI Taxonomy" id="13690"/>
    <lineage>
        <taxon>Bacteria</taxon>
        <taxon>Pseudomonadati</taxon>
        <taxon>Pseudomonadota</taxon>
        <taxon>Alphaproteobacteria</taxon>
        <taxon>Sphingomonadales</taxon>
        <taxon>Sphingomonadaceae</taxon>
        <taxon>Sphingobium</taxon>
    </lineage>
</organism>
<feature type="compositionally biased region" description="Basic and acidic residues" evidence="1">
    <location>
        <begin position="119"/>
        <end position="131"/>
    </location>
</feature>
<protein>
    <recommendedName>
        <fullName evidence="4">HIRAN domain-containing protein</fullName>
    </recommendedName>
</protein>
<dbReference type="EMBL" id="CP053021">
    <property type="protein sequence ID" value="QJR00861.1"/>
    <property type="molecule type" value="Genomic_DNA"/>
</dbReference>